<evidence type="ECO:0000313" key="3">
    <source>
        <dbReference type="Proteomes" id="UP001261125"/>
    </source>
</evidence>
<name>A0ABU3SLM3_9MICO</name>
<feature type="chain" id="PRO_5047455155" evidence="1">
    <location>
        <begin position="30"/>
        <end position="393"/>
    </location>
</feature>
<gene>
    <name evidence="2" type="ORF">RWH44_08380</name>
</gene>
<reference evidence="2 3" key="1">
    <citation type="submission" date="2023-09" db="EMBL/GenBank/DDBJ databases">
        <title>Microbacterium fusihabitans sp. nov., Microbacterium phycihabitans sp. nov., and Microbacterium cervinum sp. nov., isolated from dried seaweeds of beach.</title>
        <authorList>
            <person name="Lee S.D."/>
        </authorList>
    </citation>
    <scope>NUCLEOTIDE SEQUENCE [LARGE SCALE GENOMIC DNA]</scope>
    <source>
        <strain evidence="2 3">KSW2-29</strain>
    </source>
</reference>
<protein>
    <submittedName>
        <fullName evidence="2">ABC transporter substrate-binding protein</fullName>
    </submittedName>
</protein>
<sequence>MQRSTLLRGTAVTGAVAIALTLTSCAGSAAESAPAASSDMEIGSVDLSADCPSTIVVQTDWNPEAEHGHLYEMIKDDYEIDANTKAVTGPLMSDGEYTGVNLEIRAGGPAIGFQTVSAQMYQDDAITLGYISTDEAIQLSSTTPTKAVFAPLDISPTMVMWDPETYPDVKTIDDVKGALSANGGVWRYFDGSAYIEYLKSAGLADSAILDGSYDGTPSNFVAAGGKDMQQGFASAEPYVYQNEVSAWGKPVDFALIHDAGWQTYQSSVSVKADKFDELSPCLSKLVPVLQKAGVAYYKDPSAANDLILKLVDEYATGWTYTQGVADYSVKTQVDLGLVGNGPDSTYGNFDDDRFADFFDKAGKVYTDLGTPPASGYTPADLYTNEFIDTSISF</sequence>
<organism evidence="2 3">
    <name type="scientific">Microbacterium phycohabitans</name>
    <dbReference type="NCBI Taxonomy" id="3075993"/>
    <lineage>
        <taxon>Bacteria</taxon>
        <taxon>Bacillati</taxon>
        <taxon>Actinomycetota</taxon>
        <taxon>Actinomycetes</taxon>
        <taxon>Micrococcales</taxon>
        <taxon>Microbacteriaceae</taxon>
        <taxon>Microbacterium</taxon>
    </lineage>
</organism>
<evidence type="ECO:0000313" key="2">
    <source>
        <dbReference type="EMBL" id="MDU0345721.1"/>
    </source>
</evidence>
<dbReference type="Gene3D" id="3.40.190.10">
    <property type="entry name" value="Periplasmic binding protein-like II"/>
    <property type="match status" value="1"/>
</dbReference>
<keyword evidence="3" id="KW-1185">Reference proteome</keyword>
<dbReference type="EMBL" id="JAWDIT010000002">
    <property type="protein sequence ID" value="MDU0345721.1"/>
    <property type="molecule type" value="Genomic_DNA"/>
</dbReference>
<dbReference type="Proteomes" id="UP001261125">
    <property type="component" value="Unassembled WGS sequence"/>
</dbReference>
<feature type="signal peptide" evidence="1">
    <location>
        <begin position="1"/>
        <end position="29"/>
    </location>
</feature>
<proteinExistence type="predicted"/>
<keyword evidence="1" id="KW-0732">Signal</keyword>
<dbReference type="PROSITE" id="PS51257">
    <property type="entry name" value="PROKAR_LIPOPROTEIN"/>
    <property type="match status" value="1"/>
</dbReference>
<accession>A0ABU3SLM3</accession>
<evidence type="ECO:0000256" key="1">
    <source>
        <dbReference type="SAM" id="SignalP"/>
    </source>
</evidence>
<comment type="caution">
    <text evidence="2">The sequence shown here is derived from an EMBL/GenBank/DDBJ whole genome shotgun (WGS) entry which is preliminary data.</text>
</comment>
<dbReference type="RefSeq" id="WP_316004223.1">
    <property type="nucleotide sequence ID" value="NZ_JAWDIT010000002.1"/>
</dbReference>